<dbReference type="SMART" id="SM00326">
    <property type="entry name" value="SH3"/>
    <property type="match status" value="1"/>
</dbReference>
<feature type="region of interest" description="Disordered" evidence="4">
    <location>
        <begin position="380"/>
        <end position="405"/>
    </location>
</feature>
<comment type="similarity">
    <text evidence="1">Belongs to the EPS8 family.</text>
</comment>
<dbReference type="Pfam" id="PF08416">
    <property type="entry name" value="PTB"/>
    <property type="match status" value="1"/>
</dbReference>
<dbReference type="InterPro" id="IPR013761">
    <property type="entry name" value="SAM/pointed_sf"/>
</dbReference>
<dbReference type="SUPFAM" id="SSF50729">
    <property type="entry name" value="PH domain-like"/>
    <property type="match status" value="1"/>
</dbReference>
<dbReference type="Gene3D" id="1.10.150.50">
    <property type="entry name" value="Transcription Factor, Ets-1"/>
    <property type="match status" value="1"/>
</dbReference>
<keyword evidence="2 3" id="KW-0728">SH3 domain</keyword>
<proteinExistence type="inferred from homology"/>
<feature type="region of interest" description="Disordered" evidence="4">
    <location>
        <begin position="217"/>
        <end position="237"/>
    </location>
</feature>
<feature type="compositionally biased region" description="Pro residues" evidence="4">
    <location>
        <begin position="145"/>
        <end position="165"/>
    </location>
</feature>
<name>A0ABR3L5U7_9TELE</name>
<dbReference type="Pfam" id="PF00018">
    <property type="entry name" value="SH3_1"/>
    <property type="match status" value="1"/>
</dbReference>
<accession>A0ABR3L5U7</accession>
<dbReference type="Pfam" id="PF22975">
    <property type="entry name" value="EPS8_2nd"/>
    <property type="match status" value="1"/>
</dbReference>
<dbReference type="InterPro" id="IPR039801">
    <property type="entry name" value="EPS8-like"/>
</dbReference>
<dbReference type="InterPro" id="IPR036028">
    <property type="entry name" value="SH3-like_dom_sf"/>
</dbReference>
<dbReference type="EMBL" id="JAYMGO010000024">
    <property type="protein sequence ID" value="KAL1248285.1"/>
    <property type="molecule type" value="Genomic_DNA"/>
</dbReference>
<comment type="caution">
    <text evidence="6">The sequence shown here is derived from an EMBL/GenBank/DDBJ whole genome shotgun (WGS) entry which is preliminary data.</text>
</comment>
<dbReference type="InterPro" id="IPR011993">
    <property type="entry name" value="PH-like_dom_sf"/>
</dbReference>
<dbReference type="SUPFAM" id="SSF50044">
    <property type="entry name" value="SH3-domain"/>
    <property type="match status" value="1"/>
</dbReference>
<evidence type="ECO:0000256" key="2">
    <source>
        <dbReference type="ARBA" id="ARBA00022443"/>
    </source>
</evidence>
<dbReference type="PROSITE" id="PS50002">
    <property type="entry name" value="SH3"/>
    <property type="match status" value="1"/>
</dbReference>
<dbReference type="Proteomes" id="UP001558613">
    <property type="component" value="Unassembled WGS sequence"/>
</dbReference>
<dbReference type="PANTHER" id="PTHR12287:SF24">
    <property type="entry name" value="EPIDERMAL GROWTH FACTOR RECEPTOR KINASE SUBSTRATE 8-LIKE PROTEIN 1 ISOFORM X1"/>
    <property type="match status" value="1"/>
</dbReference>
<evidence type="ECO:0000256" key="3">
    <source>
        <dbReference type="PROSITE-ProRule" id="PRU00192"/>
    </source>
</evidence>
<evidence type="ECO:0000256" key="1">
    <source>
        <dbReference type="ARBA" id="ARBA00006197"/>
    </source>
</evidence>
<keyword evidence="7" id="KW-1185">Reference proteome</keyword>
<evidence type="ECO:0000256" key="4">
    <source>
        <dbReference type="SAM" id="MobiDB-lite"/>
    </source>
</evidence>
<dbReference type="InterPro" id="IPR035462">
    <property type="entry name" value="Eps8_SH3"/>
</dbReference>
<organism evidence="6 7">
    <name type="scientific">Cirrhinus molitorella</name>
    <name type="common">mud carp</name>
    <dbReference type="NCBI Taxonomy" id="172907"/>
    <lineage>
        <taxon>Eukaryota</taxon>
        <taxon>Metazoa</taxon>
        <taxon>Chordata</taxon>
        <taxon>Craniata</taxon>
        <taxon>Vertebrata</taxon>
        <taxon>Euteleostomi</taxon>
        <taxon>Actinopterygii</taxon>
        <taxon>Neopterygii</taxon>
        <taxon>Teleostei</taxon>
        <taxon>Ostariophysi</taxon>
        <taxon>Cypriniformes</taxon>
        <taxon>Cyprinidae</taxon>
        <taxon>Labeoninae</taxon>
        <taxon>Labeonini</taxon>
        <taxon>Cirrhinus</taxon>
    </lineage>
</organism>
<dbReference type="InterPro" id="IPR041418">
    <property type="entry name" value="SAM_3"/>
</dbReference>
<feature type="region of interest" description="Disordered" evidence="4">
    <location>
        <begin position="137"/>
        <end position="165"/>
    </location>
</feature>
<reference evidence="6 7" key="1">
    <citation type="submission" date="2023-09" db="EMBL/GenBank/DDBJ databases">
        <authorList>
            <person name="Wang M."/>
        </authorList>
    </citation>
    <scope>NUCLEOTIDE SEQUENCE [LARGE SCALE GENOMIC DNA]</scope>
    <source>
        <strain evidence="6">GT-2023</strain>
        <tissue evidence="6">Liver</tissue>
    </source>
</reference>
<dbReference type="PANTHER" id="PTHR12287">
    <property type="entry name" value="EPIDERMAL GROWTH FACTOR RECEPTOR KINASE SUBSTRATE EPS8-RELATED PROTEIN"/>
    <property type="match status" value="1"/>
</dbReference>
<dbReference type="Pfam" id="PF18016">
    <property type="entry name" value="SAM_3"/>
    <property type="match status" value="1"/>
</dbReference>
<feature type="domain" description="SH3" evidence="5">
    <location>
        <begin position="406"/>
        <end position="465"/>
    </location>
</feature>
<sequence>MINVEKAIEERLVSFSLGDEGVDTVEEALSRIPLLIDSYRLSSADVILEVWANKVSLKDRNNQELEEFAVSSLLRCDCISSPSVSDPALLLLVSQSFTQKRPSVYFFSCVSVKAEHIRDDIKQVVSHYTITNRFSESSMDMSGIPSPPYTQAPNPPPPNPPPPYPGIRANGLVNGQPDKSFLRAQMEVDLLNHCFDDIEAFMGKLQQSAEAQIILDQRSKKKKKSQKKSADEDLLTAKAKPPSEKEFLDTFQKLKYSFGLLARLKFAISNPTSEELVHHVFKPLEMIVKATGGPGFAASVSSPAMTQGAVNLLQNNLTTQENALWVSLGPNWTQHRSALRSPVAPYTLVFQDGWKPPGSDAAGWVDPVELEHRQDAELSKVELTPSHASDRHTSPVQTTDEPDGGVKERLYRCSYDFVARNNSELSVLQGDTLQVIESSKRWWKCRNKFNEVGFVPFNILEPVTHIDNPVIHKTPKPPAAPPMFHNLPSPSAVTSDPSTTRPRSMILGSLSDDTEKVMQVNDELLHRLTSGKNLSPRLVIPRSADTSAPLDYNSPPAEVENWLRKKGFSEPTVQCLRVLNGAQLFSLNKEELRAVIPEEGARVYSQLTVQRAQIEDERRASELETVLTAPAGEHHFKHIPGPCTCSRAVRVCVRACHSAGRDNDTKPLWIRPLAPTPVTEKMMKIPSQHLLLSASPSVFLRH</sequence>
<evidence type="ECO:0000259" key="5">
    <source>
        <dbReference type="PROSITE" id="PS50002"/>
    </source>
</evidence>
<protein>
    <recommendedName>
        <fullName evidence="5">SH3 domain-containing protein</fullName>
    </recommendedName>
</protein>
<gene>
    <name evidence="6" type="ORF">QQF64_021603</name>
</gene>
<dbReference type="InterPro" id="IPR013625">
    <property type="entry name" value="PTB"/>
</dbReference>
<dbReference type="Gene3D" id="2.30.30.40">
    <property type="entry name" value="SH3 Domains"/>
    <property type="match status" value="1"/>
</dbReference>
<evidence type="ECO:0000313" key="7">
    <source>
        <dbReference type="Proteomes" id="UP001558613"/>
    </source>
</evidence>
<dbReference type="InterPro" id="IPR001452">
    <property type="entry name" value="SH3_domain"/>
</dbReference>
<evidence type="ECO:0000313" key="6">
    <source>
        <dbReference type="EMBL" id="KAL1248285.1"/>
    </source>
</evidence>
<dbReference type="CDD" id="cd11764">
    <property type="entry name" value="SH3_Eps8"/>
    <property type="match status" value="1"/>
</dbReference>
<dbReference type="CDD" id="cd09540">
    <property type="entry name" value="SAM_EPS8-like"/>
    <property type="match status" value="1"/>
</dbReference>
<dbReference type="Gene3D" id="2.30.29.30">
    <property type="entry name" value="Pleckstrin-homology domain (PH domain)/Phosphotyrosine-binding domain (PTB)"/>
    <property type="match status" value="1"/>
</dbReference>
<dbReference type="InterPro" id="IPR055093">
    <property type="entry name" value="EPS8_2nd"/>
</dbReference>